<dbReference type="EMBL" id="JBHSNP010000009">
    <property type="protein sequence ID" value="MFC5602488.1"/>
    <property type="molecule type" value="Genomic_DNA"/>
</dbReference>
<dbReference type="Gene3D" id="1.20.1250.20">
    <property type="entry name" value="MFS general substrate transporter like domains"/>
    <property type="match status" value="2"/>
</dbReference>
<dbReference type="PROSITE" id="PS50850">
    <property type="entry name" value="MFS"/>
    <property type="match status" value="1"/>
</dbReference>
<evidence type="ECO:0000259" key="8">
    <source>
        <dbReference type="PROSITE" id="PS50850"/>
    </source>
</evidence>
<evidence type="ECO:0000256" key="5">
    <source>
        <dbReference type="ARBA" id="ARBA00022989"/>
    </source>
</evidence>
<sequence>MSKSSKAESKSPVTIIVALVTAISLLGDSMLYIALPLYWKEAGLDSIWQVGVLLSINRFIRLPFNPLVGWLYNKISLKTGLVIAIILGSITTLGYGLLRGFIAWIILRSLWGIAWSFFRIGGLSILAFDTDKDNRGKSIGLYNGLYRLGSLFGMLVGGLLVPIIGLSNVSIIFGCLTLFGLPLILLYVNTTPSMANEQDNKAVIVKERFIIRLKQGRGMIIFTGFWITLLIQGVFISTLSSLIEHNHGENVVLFGSVMSVTFLTGIILSARWIWEPFLGARFGIWSDGVKGRVPLLVLSLIFAGLTFGSVSYELPLGVMIFITFLVMIAATSLTTIVDAIALDISTNTNVVSFLTTYTIAQDLGASLGPFISFMIFGLANGFTYVYWGGASVFLLLAILWSSSYRRERRMNSSMS</sequence>
<evidence type="ECO:0000313" key="9">
    <source>
        <dbReference type="EMBL" id="MFC5602488.1"/>
    </source>
</evidence>
<feature type="transmembrane region" description="Helical" evidence="7">
    <location>
        <begin position="101"/>
        <end position="128"/>
    </location>
</feature>
<keyword evidence="2" id="KW-0813">Transport</keyword>
<dbReference type="SUPFAM" id="SSF103473">
    <property type="entry name" value="MFS general substrate transporter"/>
    <property type="match status" value="1"/>
</dbReference>
<dbReference type="RefSeq" id="WP_381442586.1">
    <property type="nucleotide sequence ID" value="NZ_JBHSNP010000009.1"/>
</dbReference>
<evidence type="ECO:0000256" key="6">
    <source>
        <dbReference type="ARBA" id="ARBA00023136"/>
    </source>
</evidence>
<dbReference type="Proteomes" id="UP001596071">
    <property type="component" value="Unassembled WGS sequence"/>
</dbReference>
<dbReference type="InterPro" id="IPR011701">
    <property type="entry name" value="MFS"/>
</dbReference>
<evidence type="ECO:0000256" key="2">
    <source>
        <dbReference type="ARBA" id="ARBA00022448"/>
    </source>
</evidence>
<keyword evidence="6 7" id="KW-0472">Membrane</keyword>
<feature type="transmembrane region" description="Helical" evidence="7">
    <location>
        <begin position="47"/>
        <end position="64"/>
    </location>
</feature>
<proteinExistence type="predicted"/>
<feature type="transmembrane region" description="Helical" evidence="7">
    <location>
        <begin position="148"/>
        <end position="165"/>
    </location>
</feature>
<keyword evidence="5 7" id="KW-1133">Transmembrane helix</keyword>
<feature type="transmembrane region" description="Helical" evidence="7">
    <location>
        <begin position="218"/>
        <end position="239"/>
    </location>
</feature>
<reference evidence="10" key="1">
    <citation type="journal article" date="2019" name="Int. J. Syst. Evol. Microbiol.">
        <title>The Global Catalogue of Microorganisms (GCM) 10K type strain sequencing project: providing services to taxonomists for standard genome sequencing and annotation.</title>
        <authorList>
            <consortium name="The Broad Institute Genomics Platform"/>
            <consortium name="The Broad Institute Genome Sequencing Center for Infectious Disease"/>
            <person name="Wu L."/>
            <person name="Ma J."/>
        </authorList>
    </citation>
    <scope>NUCLEOTIDE SEQUENCE [LARGE SCALE GENOMIC DNA]</scope>
    <source>
        <strain evidence="10">KACC 11299</strain>
    </source>
</reference>
<feature type="transmembrane region" description="Helical" evidence="7">
    <location>
        <begin position="354"/>
        <end position="378"/>
    </location>
</feature>
<evidence type="ECO:0000256" key="3">
    <source>
        <dbReference type="ARBA" id="ARBA00022475"/>
    </source>
</evidence>
<feature type="domain" description="Major facilitator superfamily (MFS) profile" evidence="8">
    <location>
        <begin position="13"/>
        <end position="406"/>
    </location>
</feature>
<feature type="transmembrane region" description="Helical" evidence="7">
    <location>
        <begin position="171"/>
        <end position="188"/>
    </location>
</feature>
<feature type="transmembrane region" description="Helical" evidence="7">
    <location>
        <begin position="251"/>
        <end position="274"/>
    </location>
</feature>
<feature type="transmembrane region" description="Helical" evidence="7">
    <location>
        <begin position="295"/>
        <end position="312"/>
    </location>
</feature>
<dbReference type="InterPro" id="IPR020846">
    <property type="entry name" value="MFS_dom"/>
</dbReference>
<evidence type="ECO:0000313" key="10">
    <source>
        <dbReference type="Proteomes" id="UP001596071"/>
    </source>
</evidence>
<comment type="subcellular location">
    <subcellularLocation>
        <location evidence="1">Cell membrane</location>
        <topology evidence="1">Multi-pass membrane protein</topology>
    </subcellularLocation>
</comment>
<feature type="transmembrane region" description="Helical" evidence="7">
    <location>
        <begin position="12"/>
        <end position="35"/>
    </location>
</feature>
<protein>
    <submittedName>
        <fullName evidence="9">MFS transporter</fullName>
    </submittedName>
</protein>
<dbReference type="InterPro" id="IPR036259">
    <property type="entry name" value="MFS_trans_sf"/>
</dbReference>
<gene>
    <name evidence="9" type="ORF">ACFPTP_04580</name>
</gene>
<dbReference type="PANTHER" id="PTHR43414">
    <property type="entry name" value="MULTIDRUG RESISTANCE PROTEIN MDTG"/>
    <property type="match status" value="1"/>
</dbReference>
<feature type="transmembrane region" description="Helical" evidence="7">
    <location>
        <begin position="384"/>
        <end position="404"/>
    </location>
</feature>
<dbReference type="PANTHER" id="PTHR43414:SF6">
    <property type="entry name" value="MULTIDRUG RESISTANCE PROTEIN MDTG"/>
    <property type="match status" value="1"/>
</dbReference>
<accession>A0ABW0TVG5</accession>
<comment type="caution">
    <text evidence="9">The sequence shown here is derived from an EMBL/GenBank/DDBJ whole genome shotgun (WGS) entry which is preliminary data.</text>
</comment>
<evidence type="ECO:0000256" key="1">
    <source>
        <dbReference type="ARBA" id="ARBA00004651"/>
    </source>
</evidence>
<dbReference type="Pfam" id="PF07690">
    <property type="entry name" value="MFS_1"/>
    <property type="match status" value="1"/>
</dbReference>
<keyword evidence="4 7" id="KW-0812">Transmembrane</keyword>
<keyword evidence="3" id="KW-1003">Cell membrane</keyword>
<evidence type="ECO:0000256" key="7">
    <source>
        <dbReference type="SAM" id="Phobius"/>
    </source>
</evidence>
<keyword evidence="10" id="KW-1185">Reference proteome</keyword>
<feature type="transmembrane region" description="Helical" evidence="7">
    <location>
        <begin position="76"/>
        <end position="95"/>
    </location>
</feature>
<feature type="transmembrane region" description="Helical" evidence="7">
    <location>
        <begin position="318"/>
        <end position="342"/>
    </location>
</feature>
<organism evidence="9 10">
    <name type="scientific">Sporosarcina koreensis</name>
    <dbReference type="NCBI Taxonomy" id="334735"/>
    <lineage>
        <taxon>Bacteria</taxon>
        <taxon>Bacillati</taxon>
        <taxon>Bacillota</taxon>
        <taxon>Bacilli</taxon>
        <taxon>Bacillales</taxon>
        <taxon>Caryophanaceae</taxon>
        <taxon>Sporosarcina</taxon>
    </lineage>
</organism>
<name>A0ABW0TVG5_9BACL</name>
<evidence type="ECO:0000256" key="4">
    <source>
        <dbReference type="ARBA" id="ARBA00022692"/>
    </source>
</evidence>